<feature type="transmembrane region" description="Helical" evidence="7">
    <location>
        <begin position="70"/>
        <end position="89"/>
    </location>
</feature>
<dbReference type="PANTHER" id="PTHR33452:SF4">
    <property type="entry name" value="BLL4328 PROTEIN"/>
    <property type="match status" value="1"/>
</dbReference>
<reference evidence="9" key="1">
    <citation type="journal article" date="2019" name="Int. J. Syst. Evol. Microbiol.">
        <title>The Global Catalogue of Microorganisms (GCM) 10K type strain sequencing project: providing services to taxonomists for standard genome sequencing and annotation.</title>
        <authorList>
            <consortium name="The Broad Institute Genomics Platform"/>
            <consortium name="The Broad Institute Genome Sequencing Center for Infectious Disease"/>
            <person name="Wu L."/>
            <person name="Ma J."/>
        </authorList>
    </citation>
    <scope>NUCLEOTIDE SEQUENCE [LARGE SCALE GENOMIC DNA]</scope>
    <source>
        <strain evidence="9">CCM 7427</strain>
    </source>
</reference>
<feature type="transmembrane region" description="Helical" evidence="7">
    <location>
        <begin position="45"/>
        <end position="63"/>
    </location>
</feature>
<dbReference type="RefSeq" id="WP_386835087.1">
    <property type="nucleotide sequence ID" value="NZ_JBHUNP010000001.1"/>
</dbReference>
<keyword evidence="6 7" id="KW-0472">Membrane</keyword>
<dbReference type="Proteomes" id="UP001597521">
    <property type="component" value="Unassembled WGS sequence"/>
</dbReference>
<sequence>MFDRLSAYAPHALAVLRIITALLFIEHGTQKLFGWPVPAMGPTEGLMLIAGILELVGGVLILVGFLTRPVAFVLCGFMAVAYFMGHAPMGFWPVANMGDAAILFCFVFGYMVFAGPGAWSVDRR</sequence>
<protein>
    <submittedName>
        <fullName evidence="8">DoxX family protein</fullName>
    </submittedName>
</protein>
<comment type="similarity">
    <text evidence="2">Belongs to the DoxX family.</text>
</comment>
<feature type="transmembrane region" description="Helical" evidence="7">
    <location>
        <begin position="7"/>
        <end position="25"/>
    </location>
</feature>
<evidence type="ECO:0000256" key="5">
    <source>
        <dbReference type="ARBA" id="ARBA00022989"/>
    </source>
</evidence>
<evidence type="ECO:0000256" key="1">
    <source>
        <dbReference type="ARBA" id="ARBA00004651"/>
    </source>
</evidence>
<dbReference type="InterPro" id="IPR032808">
    <property type="entry name" value="DoxX"/>
</dbReference>
<keyword evidence="9" id="KW-1185">Reference proteome</keyword>
<comment type="subcellular location">
    <subcellularLocation>
        <location evidence="1">Cell membrane</location>
        <topology evidence="1">Multi-pass membrane protein</topology>
    </subcellularLocation>
</comment>
<gene>
    <name evidence="8" type="ORF">ACFSX5_17185</name>
</gene>
<name>A0ABW5QP80_9HYPH</name>
<comment type="caution">
    <text evidence="8">The sequence shown here is derived from an EMBL/GenBank/DDBJ whole genome shotgun (WGS) entry which is preliminary data.</text>
</comment>
<feature type="transmembrane region" description="Helical" evidence="7">
    <location>
        <begin position="101"/>
        <end position="121"/>
    </location>
</feature>
<keyword evidence="3" id="KW-1003">Cell membrane</keyword>
<keyword evidence="5 7" id="KW-1133">Transmembrane helix</keyword>
<evidence type="ECO:0000256" key="3">
    <source>
        <dbReference type="ARBA" id="ARBA00022475"/>
    </source>
</evidence>
<evidence type="ECO:0000256" key="2">
    <source>
        <dbReference type="ARBA" id="ARBA00006679"/>
    </source>
</evidence>
<dbReference type="PANTHER" id="PTHR33452">
    <property type="entry name" value="OXIDOREDUCTASE CATD-RELATED"/>
    <property type="match status" value="1"/>
</dbReference>
<dbReference type="EMBL" id="JBHUNP010000001">
    <property type="protein sequence ID" value="MFD2649523.1"/>
    <property type="molecule type" value="Genomic_DNA"/>
</dbReference>
<evidence type="ECO:0000256" key="7">
    <source>
        <dbReference type="SAM" id="Phobius"/>
    </source>
</evidence>
<evidence type="ECO:0000256" key="6">
    <source>
        <dbReference type="ARBA" id="ARBA00023136"/>
    </source>
</evidence>
<proteinExistence type="inferred from homology"/>
<dbReference type="InterPro" id="IPR051907">
    <property type="entry name" value="DoxX-like_oxidoreductase"/>
</dbReference>
<evidence type="ECO:0000313" key="9">
    <source>
        <dbReference type="Proteomes" id="UP001597521"/>
    </source>
</evidence>
<evidence type="ECO:0000313" key="8">
    <source>
        <dbReference type="EMBL" id="MFD2649523.1"/>
    </source>
</evidence>
<organism evidence="8 9">
    <name type="scientific">Devosia albogilva</name>
    <dbReference type="NCBI Taxonomy" id="429726"/>
    <lineage>
        <taxon>Bacteria</taxon>
        <taxon>Pseudomonadati</taxon>
        <taxon>Pseudomonadota</taxon>
        <taxon>Alphaproteobacteria</taxon>
        <taxon>Hyphomicrobiales</taxon>
        <taxon>Devosiaceae</taxon>
        <taxon>Devosia</taxon>
    </lineage>
</organism>
<keyword evidence="4 7" id="KW-0812">Transmembrane</keyword>
<evidence type="ECO:0000256" key="4">
    <source>
        <dbReference type="ARBA" id="ARBA00022692"/>
    </source>
</evidence>
<dbReference type="Pfam" id="PF07681">
    <property type="entry name" value="DoxX"/>
    <property type="match status" value="1"/>
</dbReference>
<accession>A0ABW5QP80</accession>